<dbReference type="EMBL" id="PVTL01000001">
    <property type="protein sequence ID" value="PRY69990.1"/>
    <property type="molecule type" value="Genomic_DNA"/>
</dbReference>
<sequence>MSLTVLIPWRSQPSRIAAFDAVATWYRTHFADVEIRTVDSPEAVFNLAQCRNLAVAGVQNADEVVVINDADTLPELESLLAAIAAAATSGVVHLPYTEYRWLGAAGTTQYAAGRPLVDCDFELVHGACSGIYVATPATWWAHGGQDERFRGWGFEDAAWYLAHATLLGEEPRRHSGRVYALHHEPQLRAGVQYDANAAWMERYRAAVGDAISMRALVLARLS</sequence>
<evidence type="ECO:0000313" key="1">
    <source>
        <dbReference type="EMBL" id="PRY69990.1"/>
    </source>
</evidence>
<keyword evidence="2" id="KW-1185">Reference proteome</keyword>
<dbReference type="InterPro" id="IPR029044">
    <property type="entry name" value="Nucleotide-diphossugar_trans"/>
</dbReference>
<evidence type="ECO:0000313" key="2">
    <source>
        <dbReference type="Proteomes" id="UP000237983"/>
    </source>
</evidence>
<dbReference type="RefSeq" id="WP_106208795.1">
    <property type="nucleotide sequence ID" value="NZ_PVTL01000001.1"/>
</dbReference>
<reference evidence="1 2" key="1">
    <citation type="submission" date="2018-03" db="EMBL/GenBank/DDBJ databases">
        <title>Genomic Encyclopedia of Type Strains, Phase III (KMG-III): the genomes of soil and plant-associated and newly described type strains.</title>
        <authorList>
            <person name="Whitman W."/>
        </authorList>
    </citation>
    <scope>NUCLEOTIDE SEQUENCE [LARGE SCALE GENOMIC DNA]</scope>
    <source>
        <strain evidence="1 2">CGMCC 1.12484</strain>
    </source>
</reference>
<gene>
    <name evidence="1" type="ORF">B0I08_101112</name>
</gene>
<comment type="caution">
    <text evidence="1">The sequence shown here is derived from an EMBL/GenBank/DDBJ whole genome shotgun (WGS) entry which is preliminary data.</text>
</comment>
<accession>A0A2T0VID2</accession>
<organism evidence="1 2">
    <name type="scientific">Glaciihabitans tibetensis</name>
    <dbReference type="NCBI Taxonomy" id="1266600"/>
    <lineage>
        <taxon>Bacteria</taxon>
        <taxon>Bacillati</taxon>
        <taxon>Actinomycetota</taxon>
        <taxon>Actinomycetes</taxon>
        <taxon>Micrococcales</taxon>
        <taxon>Microbacteriaceae</taxon>
        <taxon>Glaciihabitans</taxon>
    </lineage>
</organism>
<protein>
    <recommendedName>
        <fullName evidence="3">Galactosyltransferase-like protein</fullName>
    </recommendedName>
</protein>
<name>A0A2T0VID2_9MICO</name>
<dbReference type="Gene3D" id="3.90.550.10">
    <property type="entry name" value="Spore Coat Polysaccharide Biosynthesis Protein SpsA, Chain A"/>
    <property type="match status" value="1"/>
</dbReference>
<dbReference type="SUPFAM" id="SSF53448">
    <property type="entry name" value="Nucleotide-diphospho-sugar transferases"/>
    <property type="match status" value="1"/>
</dbReference>
<proteinExistence type="predicted"/>
<evidence type="ECO:0008006" key="3">
    <source>
        <dbReference type="Google" id="ProtNLM"/>
    </source>
</evidence>
<dbReference type="OrthoDB" id="4120491at2"/>
<dbReference type="Proteomes" id="UP000237983">
    <property type="component" value="Unassembled WGS sequence"/>
</dbReference>
<dbReference type="AlphaFoldDB" id="A0A2T0VID2"/>